<protein>
    <submittedName>
        <fullName evidence="1">Uncharacterized protein</fullName>
    </submittedName>
</protein>
<sequence>MLSRLAYCQKPCLTKFPAIKLTLAMIPLSDRTSWQKFIIIRPLAIAIGE</sequence>
<dbReference type="Proteomes" id="UP000525432">
    <property type="component" value="Unassembled WGS sequence"/>
</dbReference>
<evidence type="ECO:0000313" key="1">
    <source>
        <dbReference type="EMBL" id="MBC1194985.1"/>
    </source>
</evidence>
<comment type="caution">
    <text evidence="1">The sequence shown here is derived from an EMBL/GenBank/DDBJ whole genome shotgun (WGS) entry which is preliminary data.</text>
</comment>
<dbReference type="EMBL" id="JACEGC010000021">
    <property type="protein sequence ID" value="MBC1194985.1"/>
    <property type="molecule type" value="Genomic_DNA"/>
</dbReference>
<dbReference type="AlphaFoldDB" id="A0A841UYA3"/>
<name>A0A841UYA3_MICAE</name>
<evidence type="ECO:0000313" key="2">
    <source>
        <dbReference type="Proteomes" id="UP000525432"/>
    </source>
</evidence>
<reference evidence="1 2" key="1">
    <citation type="submission" date="2020-07" db="EMBL/GenBank/DDBJ databases">
        <title>Genomes of two Microcystis aeruginosa (Cyanobacteria) strains from Florida (USA) with disparate toxicogenic potential.</title>
        <authorList>
            <person name="Lefler F.W."/>
            <person name="Barbosa M."/>
            <person name="Berthold D.E."/>
            <person name="Laughinghouse H.D. IV."/>
        </authorList>
    </citation>
    <scope>NUCLEOTIDE SEQUENCE [LARGE SCALE GENOMIC DNA]</scope>
    <source>
        <strain evidence="1 2">BLCCF158</strain>
    </source>
</reference>
<gene>
    <name evidence="1" type="ORF">H0901_06730</name>
</gene>
<proteinExistence type="predicted"/>
<dbReference type="RefSeq" id="WP_185239078.1">
    <property type="nucleotide sequence ID" value="NZ_JACEGC010000021.1"/>
</dbReference>
<organism evidence="1 2">
    <name type="scientific">Microcystis aeruginosa BLCC-F158</name>
    <dbReference type="NCBI Taxonomy" id="2755316"/>
    <lineage>
        <taxon>Bacteria</taxon>
        <taxon>Bacillati</taxon>
        <taxon>Cyanobacteriota</taxon>
        <taxon>Cyanophyceae</taxon>
        <taxon>Oscillatoriophycideae</taxon>
        <taxon>Chroococcales</taxon>
        <taxon>Microcystaceae</taxon>
        <taxon>Microcystis</taxon>
    </lineage>
</organism>
<accession>A0A841UYA3</accession>